<evidence type="ECO:0000313" key="3">
    <source>
        <dbReference type="Proteomes" id="UP000641386"/>
    </source>
</evidence>
<dbReference type="RefSeq" id="WP_189897518.1">
    <property type="nucleotide sequence ID" value="NZ_BNBC01000004.1"/>
</dbReference>
<dbReference type="GO" id="GO:0004497">
    <property type="term" value="F:monooxygenase activity"/>
    <property type="evidence" value="ECO:0007669"/>
    <property type="project" value="TreeGrafter"/>
</dbReference>
<name>A0A918ZN87_9ACTN</name>
<gene>
    <name evidence="2" type="ORF">GCM10014715_13890</name>
</gene>
<dbReference type="PANTHER" id="PTHR43539">
    <property type="entry name" value="FLAVIN-BINDING MONOOXYGENASE-LIKE PROTEIN (AFU_ORTHOLOGUE AFUA_4G09220)"/>
    <property type="match status" value="1"/>
</dbReference>
<dbReference type="SUPFAM" id="SSF51905">
    <property type="entry name" value="FAD/NAD(P)-binding domain"/>
    <property type="match status" value="1"/>
</dbReference>
<evidence type="ECO:0000256" key="1">
    <source>
        <dbReference type="ARBA" id="ARBA00023002"/>
    </source>
</evidence>
<dbReference type="Pfam" id="PF13738">
    <property type="entry name" value="Pyr_redox_3"/>
    <property type="match status" value="1"/>
</dbReference>
<proteinExistence type="predicted"/>
<dbReference type="InterPro" id="IPR050982">
    <property type="entry name" value="Auxin_biosynth/cation_transpt"/>
</dbReference>
<dbReference type="EMBL" id="BNBC01000004">
    <property type="protein sequence ID" value="GHE61647.1"/>
    <property type="molecule type" value="Genomic_DNA"/>
</dbReference>
<evidence type="ECO:0000313" key="2">
    <source>
        <dbReference type="EMBL" id="GHE61647.1"/>
    </source>
</evidence>
<dbReference type="PRINTS" id="PR00368">
    <property type="entry name" value="FADPNR"/>
</dbReference>
<dbReference type="InterPro" id="IPR036188">
    <property type="entry name" value="FAD/NAD-bd_sf"/>
</dbReference>
<keyword evidence="3" id="KW-1185">Reference proteome</keyword>
<comment type="caution">
    <text evidence="2">The sequence shown here is derived from an EMBL/GenBank/DDBJ whole genome shotgun (WGS) entry which is preliminary data.</text>
</comment>
<sequence length="360" mass="38976">MDSTREVEVVVVGAGQAGLSGAYHLRRTGFEPDRDFVVLDHSPGPGGAWQFRWRSLTYGKVHGMHALPGMELTDADPARPSSEVIAEYFAAYERAFDLRVRRPVDVRAVREGTAGRLLVETSDGVWSTRALINATGTWDRPFWPRYPGQESFRGRQLHTAQYAGPEEFAGQRVIVVGGGASGTQHLLEIAPYAAATTWVTRRPPVFRDGPFDENLGRAAVALVEERVRQGLPPRSVVSVTGLPLNDAVRQGLKDGVLDRRPMFDRITPDGVEWKDGRSVTADVILWATGFRAALGHLAPLGLREPGGGIRVEGTRAVGDPRVHLVGYGPSASTIGANRAGRAAVRDIRRLLAAEEPAAAA</sequence>
<reference evidence="2" key="2">
    <citation type="submission" date="2020-09" db="EMBL/GenBank/DDBJ databases">
        <authorList>
            <person name="Sun Q."/>
            <person name="Ohkuma M."/>
        </authorList>
    </citation>
    <scope>NUCLEOTIDE SEQUENCE</scope>
    <source>
        <strain evidence="2">JCM 3302</strain>
    </source>
</reference>
<keyword evidence="1" id="KW-0560">Oxidoreductase</keyword>
<protein>
    <submittedName>
        <fullName evidence="2">Oxidoreductase</fullName>
    </submittedName>
</protein>
<dbReference type="AlphaFoldDB" id="A0A918ZN87"/>
<dbReference type="GO" id="GO:0050660">
    <property type="term" value="F:flavin adenine dinucleotide binding"/>
    <property type="evidence" value="ECO:0007669"/>
    <property type="project" value="TreeGrafter"/>
</dbReference>
<dbReference type="Proteomes" id="UP000641386">
    <property type="component" value="Unassembled WGS sequence"/>
</dbReference>
<dbReference type="PRINTS" id="PR00469">
    <property type="entry name" value="PNDRDTASEII"/>
</dbReference>
<organism evidence="2 3">
    <name type="scientific">Streptomyces spiralis</name>
    <dbReference type="NCBI Taxonomy" id="66376"/>
    <lineage>
        <taxon>Bacteria</taxon>
        <taxon>Bacillati</taxon>
        <taxon>Actinomycetota</taxon>
        <taxon>Actinomycetes</taxon>
        <taxon>Kitasatosporales</taxon>
        <taxon>Streptomycetaceae</taxon>
        <taxon>Streptomyces</taxon>
    </lineage>
</organism>
<dbReference type="PANTHER" id="PTHR43539:SF78">
    <property type="entry name" value="FLAVIN-CONTAINING MONOOXYGENASE"/>
    <property type="match status" value="1"/>
</dbReference>
<dbReference type="Gene3D" id="3.50.50.60">
    <property type="entry name" value="FAD/NAD(P)-binding domain"/>
    <property type="match status" value="1"/>
</dbReference>
<accession>A0A918ZN87</accession>
<reference evidence="2" key="1">
    <citation type="journal article" date="2014" name="Int. J. Syst. Evol. Microbiol.">
        <title>Complete genome sequence of Corynebacterium casei LMG S-19264T (=DSM 44701T), isolated from a smear-ripened cheese.</title>
        <authorList>
            <consortium name="US DOE Joint Genome Institute (JGI-PGF)"/>
            <person name="Walter F."/>
            <person name="Albersmeier A."/>
            <person name="Kalinowski J."/>
            <person name="Ruckert C."/>
        </authorList>
    </citation>
    <scope>NUCLEOTIDE SEQUENCE</scope>
    <source>
        <strain evidence="2">JCM 3302</strain>
    </source>
</reference>